<organism evidence="1 2">
    <name type="scientific">Armillaria solidipes</name>
    <dbReference type="NCBI Taxonomy" id="1076256"/>
    <lineage>
        <taxon>Eukaryota</taxon>
        <taxon>Fungi</taxon>
        <taxon>Dikarya</taxon>
        <taxon>Basidiomycota</taxon>
        <taxon>Agaricomycotina</taxon>
        <taxon>Agaricomycetes</taxon>
        <taxon>Agaricomycetidae</taxon>
        <taxon>Agaricales</taxon>
        <taxon>Marasmiineae</taxon>
        <taxon>Physalacriaceae</taxon>
        <taxon>Armillaria</taxon>
    </lineage>
</organism>
<name>A0A2H3BI24_9AGAR</name>
<accession>A0A2H3BI24</accession>
<sequence>MNGMGRLRFEIKKRPIEFSIRVSFLCIQTEEMHEDLQQEDSDTRLTHRFSTSFATASRPCLAAEAAGGNMTVTIVDFDSKNLQSLDGSPTSRLSAELEDTPKAQNSLPSANLCKTALVSINEAHDVVSNLPHDLKNNRLRFSTAMVTYLQPPQNVVEVGVPMIVSSFDCGDGPARNRPGFEKELLTSDENFRIFWADRLSAPPRIKTVPSPLELIGTIFQ</sequence>
<evidence type="ECO:0000313" key="1">
    <source>
        <dbReference type="EMBL" id="PBK70505.1"/>
    </source>
</evidence>
<evidence type="ECO:0000313" key="2">
    <source>
        <dbReference type="Proteomes" id="UP000218334"/>
    </source>
</evidence>
<dbReference type="EMBL" id="KZ293426">
    <property type="protein sequence ID" value="PBK70505.1"/>
    <property type="molecule type" value="Genomic_DNA"/>
</dbReference>
<proteinExistence type="predicted"/>
<protein>
    <submittedName>
        <fullName evidence="1">Uncharacterized protein</fullName>
    </submittedName>
</protein>
<keyword evidence="2" id="KW-1185">Reference proteome</keyword>
<gene>
    <name evidence="1" type="ORF">ARMSODRAFT_1035111</name>
</gene>
<reference evidence="2" key="1">
    <citation type="journal article" date="2017" name="Nat. Ecol. Evol.">
        <title>Genome expansion and lineage-specific genetic innovations in the forest pathogenic fungi Armillaria.</title>
        <authorList>
            <person name="Sipos G."/>
            <person name="Prasanna A.N."/>
            <person name="Walter M.C."/>
            <person name="O'Connor E."/>
            <person name="Balint B."/>
            <person name="Krizsan K."/>
            <person name="Kiss B."/>
            <person name="Hess J."/>
            <person name="Varga T."/>
            <person name="Slot J."/>
            <person name="Riley R."/>
            <person name="Boka B."/>
            <person name="Rigling D."/>
            <person name="Barry K."/>
            <person name="Lee J."/>
            <person name="Mihaltcheva S."/>
            <person name="LaButti K."/>
            <person name="Lipzen A."/>
            <person name="Waldron R."/>
            <person name="Moloney N.M."/>
            <person name="Sperisen C."/>
            <person name="Kredics L."/>
            <person name="Vagvoelgyi C."/>
            <person name="Patrignani A."/>
            <person name="Fitzpatrick D."/>
            <person name="Nagy I."/>
            <person name="Doyle S."/>
            <person name="Anderson J.B."/>
            <person name="Grigoriev I.V."/>
            <person name="Gueldener U."/>
            <person name="Muensterkoetter M."/>
            <person name="Nagy L.G."/>
        </authorList>
    </citation>
    <scope>NUCLEOTIDE SEQUENCE [LARGE SCALE GENOMIC DNA]</scope>
    <source>
        <strain evidence="2">28-4</strain>
    </source>
</reference>
<dbReference type="Proteomes" id="UP000218334">
    <property type="component" value="Unassembled WGS sequence"/>
</dbReference>
<dbReference type="AlphaFoldDB" id="A0A2H3BI24"/>